<dbReference type="PANTHER" id="PTHR13366:SF0">
    <property type="entry name" value="HEAT REPEAT-CONTAINING PROTEIN 6"/>
    <property type="match status" value="1"/>
</dbReference>
<dbReference type="AlphaFoldDB" id="A0A371EF34"/>
<name>A0A371EF34_MUCPR</name>
<evidence type="ECO:0000313" key="1">
    <source>
        <dbReference type="EMBL" id="RDX64652.1"/>
    </source>
</evidence>
<organism evidence="1 2">
    <name type="scientific">Mucuna pruriens</name>
    <name type="common">Velvet bean</name>
    <name type="synonym">Dolichos pruriens</name>
    <dbReference type="NCBI Taxonomy" id="157652"/>
    <lineage>
        <taxon>Eukaryota</taxon>
        <taxon>Viridiplantae</taxon>
        <taxon>Streptophyta</taxon>
        <taxon>Embryophyta</taxon>
        <taxon>Tracheophyta</taxon>
        <taxon>Spermatophyta</taxon>
        <taxon>Magnoliopsida</taxon>
        <taxon>eudicotyledons</taxon>
        <taxon>Gunneridae</taxon>
        <taxon>Pentapetalae</taxon>
        <taxon>rosids</taxon>
        <taxon>fabids</taxon>
        <taxon>Fabales</taxon>
        <taxon>Fabaceae</taxon>
        <taxon>Papilionoideae</taxon>
        <taxon>50 kb inversion clade</taxon>
        <taxon>NPAAA clade</taxon>
        <taxon>indigoferoid/millettioid clade</taxon>
        <taxon>Phaseoleae</taxon>
        <taxon>Mucuna</taxon>
    </lineage>
</organism>
<sequence length="120" mass="13326">MVNETVTLDFNHTWVLDPPPLGKSMVGYIETEKKLGVLSMLFEYSMQWSCPTICLEALQALKAVSHNYPNIVATCWEQVSAIVYGFLSTVCVESPSRQSSEHVGSPTSFINEKVLITAIK</sequence>
<reference evidence="1" key="1">
    <citation type="submission" date="2018-05" db="EMBL/GenBank/DDBJ databases">
        <title>Draft genome of Mucuna pruriens seed.</title>
        <authorList>
            <person name="Nnadi N.E."/>
            <person name="Vos R."/>
            <person name="Hasami M.H."/>
            <person name="Devisetty U.K."/>
            <person name="Aguiy J.C."/>
        </authorList>
    </citation>
    <scope>NUCLEOTIDE SEQUENCE [LARGE SCALE GENOMIC DNA]</scope>
    <source>
        <strain evidence="1">JCA_2017</strain>
    </source>
</reference>
<gene>
    <name evidence="1" type="ORF">CR513_56774</name>
</gene>
<dbReference type="EMBL" id="QJKJ01014282">
    <property type="protein sequence ID" value="RDX64652.1"/>
    <property type="molecule type" value="Genomic_DNA"/>
</dbReference>
<dbReference type="PANTHER" id="PTHR13366">
    <property type="entry name" value="MALARIA ANTIGEN-RELATED"/>
    <property type="match status" value="1"/>
</dbReference>
<protein>
    <submittedName>
        <fullName evidence="1">Uncharacterized protein</fullName>
    </submittedName>
</protein>
<dbReference type="Proteomes" id="UP000257109">
    <property type="component" value="Unassembled WGS sequence"/>
</dbReference>
<feature type="non-terminal residue" evidence="1">
    <location>
        <position position="1"/>
    </location>
</feature>
<dbReference type="InterPro" id="IPR052107">
    <property type="entry name" value="HEAT6"/>
</dbReference>
<proteinExistence type="predicted"/>
<feature type="non-terminal residue" evidence="1">
    <location>
        <position position="120"/>
    </location>
</feature>
<keyword evidence="2" id="KW-1185">Reference proteome</keyword>
<evidence type="ECO:0000313" key="2">
    <source>
        <dbReference type="Proteomes" id="UP000257109"/>
    </source>
</evidence>
<dbReference type="OrthoDB" id="422637at2759"/>
<accession>A0A371EF34</accession>
<comment type="caution">
    <text evidence="1">The sequence shown here is derived from an EMBL/GenBank/DDBJ whole genome shotgun (WGS) entry which is preliminary data.</text>
</comment>